<dbReference type="NCBIfam" id="TIGR00807">
    <property type="entry name" value="malonate_madL"/>
    <property type="match status" value="1"/>
</dbReference>
<dbReference type="Proteomes" id="UP000548867">
    <property type="component" value="Unassembled WGS sequence"/>
</dbReference>
<dbReference type="RefSeq" id="WP_183623288.1">
    <property type="nucleotide sequence ID" value="NZ_JACIDX010000003.1"/>
</dbReference>
<evidence type="ECO:0000313" key="3">
    <source>
        <dbReference type="Proteomes" id="UP000548867"/>
    </source>
</evidence>
<dbReference type="EMBL" id="JACIDX010000003">
    <property type="protein sequence ID" value="MBB3954066.1"/>
    <property type="molecule type" value="Genomic_DNA"/>
</dbReference>
<keyword evidence="3" id="KW-1185">Reference proteome</keyword>
<name>A0A7W6CJ84_9SPHN</name>
<dbReference type="AlphaFoldDB" id="A0A7W6CJ84"/>
<dbReference type="Pfam" id="PF03817">
    <property type="entry name" value="MadL"/>
    <property type="match status" value="1"/>
</dbReference>
<organism evidence="2 3">
    <name type="scientific">Novosphingobium sediminicola</name>
    <dbReference type="NCBI Taxonomy" id="563162"/>
    <lineage>
        <taxon>Bacteria</taxon>
        <taxon>Pseudomonadati</taxon>
        <taxon>Pseudomonadota</taxon>
        <taxon>Alphaproteobacteria</taxon>
        <taxon>Sphingomonadales</taxon>
        <taxon>Sphingomonadaceae</taxon>
        <taxon>Novosphingobium</taxon>
    </lineage>
</organism>
<keyword evidence="1" id="KW-1133">Transmembrane helix</keyword>
<proteinExistence type="predicted"/>
<feature type="transmembrane region" description="Helical" evidence="1">
    <location>
        <begin position="30"/>
        <end position="50"/>
    </location>
</feature>
<feature type="transmembrane region" description="Helical" evidence="1">
    <location>
        <begin position="93"/>
        <end position="112"/>
    </location>
</feature>
<sequence length="121" mass="12440">MAIYGTALLALCTLIGVALGEALGMALHVKANVGGVGIAMMLLIAARLWLARTGRLTPGLKLGVEFWAFMYIPIVVAMAAQQNVLAALEGGPMAVLTGVVVVAICFGLVALLSRTAGTHHD</sequence>
<reference evidence="2 3" key="1">
    <citation type="submission" date="2020-08" db="EMBL/GenBank/DDBJ databases">
        <title>Genomic Encyclopedia of Type Strains, Phase IV (KMG-IV): sequencing the most valuable type-strain genomes for metagenomic binning, comparative biology and taxonomic classification.</title>
        <authorList>
            <person name="Goeker M."/>
        </authorList>
    </citation>
    <scope>NUCLEOTIDE SEQUENCE [LARGE SCALE GENOMIC DNA]</scope>
    <source>
        <strain evidence="2 3">DSM 27057</strain>
    </source>
</reference>
<protein>
    <submittedName>
        <fullName evidence="2">Malonate transporter MadL subunit</fullName>
    </submittedName>
</protein>
<keyword evidence="1" id="KW-0472">Membrane</keyword>
<comment type="caution">
    <text evidence="2">The sequence shown here is derived from an EMBL/GenBank/DDBJ whole genome shotgun (WGS) entry which is preliminary data.</text>
</comment>
<gene>
    <name evidence="2" type="ORF">GGR38_000993</name>
</gene>
<keyword evidence="1" id="KW-0812">Transmembrane</keyword>
<dbReference type="GO" id="GO:0016020">
    <property type="term" value="C:membrane"/>
    <property type="evidence" value="ECO:0007669"/>
    <property type="project" value="InterPro"/>
</dbReference>
<evidence type="ECO:0000313" key="2">
    <source>
        <dbReference type="EMBL" id="MBB3954066.1"/>
    </source>
</evidence>
<accession>A0A7W6CJ84</accession>
<evidence type="ECO:0000256" key="1">
    <source>
        <dbReference type="SAM" id="Phobius"/>
    </source>
</evidence>
<feature type="transmembrane region" description="Helical" evidence="1">
    <location>
        <begin position="62"/>
        <end position="81"/>
    </location>
</feature>
<dbReference type="InterPro" id="IPR004690">
    <property type="entry name" value="Maln_transptMadL"/>
</dbReference>